<organism evidence="4 5">
    <name type="scientific">Spongiactinospora gelatinilytica</name>
    <dbReference type="NCBI Taxonomy" id="2666298"/>
    <lineage>
        <taxon>Bacteria</taxon>
        <taxon>Bacillati</taxon>
        <taxon>Actinomycetota</taxon>
        <taxon>Actinomycetes</taxon>
        <taxon>Streptosporangiales</taxon>
        <taxon>Streptosporangiaceae</taxon>
        <taxon>Spongiactinospora</taxon>
    </lineage>
</organism>
<sequence>MHIKSSRRLFTRQIPKDGAVPEVTLHDRPELPRRDKERTRRRILDAAGPLFAELGYERVTMRMIAAAAGVNIALINRYFGAKRELFAQVLAQQGRFPGVLDGPRDELPRRLAEYVADRLCSGAGSPVLATLSRSAEAPEIHDLIRDRVESAILEPLRARLPGPDTRVRASVATALIMGAGTLRRLFGPEAAGGQDRDALADRLTVVFRACLS</sequence>
<dbReference type="PRINTS" id="PR00455">
    <property type="entry name" value="HTHTETR"/>
</dbReference>
<protein>
    <submittedName>
        <fullName evidence="4">TetR/AcrR family transcriptional regulator</fullName>
    </submittedName>
</protein>
<evidence type="ECO:0000313" key="5">
    <source>
        <dbReference type="Proteomes" id="UP000248544"/>
    </source>
</evidence>
<dbReference type="Pfam" id="PF17920">
    <property type="entry name" value="TetR_C_16"/>
    <property type="match status" value="1"/>
</dbReference>
<dbReference type="EMBL" id="POUA01000359">
    <property type="protein sequence ID" value="PZG30105.1"/>
    <property type="molecule type" value="Genomic_DNA"/>
</dbReference>
<comment type="caution">
    <text evidence="4">The sequence shown here is derived from an EMBL/GenBank/DDBJ whole genome shotgun (WGS) entry which is preliminary data.</text>
</comment>
<feature type="domain" description="HTH tetR-type" evidence="3">
    <location>
        <begin position="37"/>
        <end position="97"/>
    </location>
</feature>
<dbReference type="InterPro" id="IPR023772">
    <property type="entry name" value="DNA-bd_HTH_TetR-type_CS"/>
</dbReference>
<dbReference type="Pfam" id="PF00440">
    <property type="entry name" value="TetR_N"/>
    <property type="match status" value="1"/>
</dbReference>
<reference evidence="4 5" key="1">
    <citation type="submission" date="2018-01" db="EMBL/GenBank/DDBJ databases">
        <title>Draft genome sequence of Sphaerisporangium sp. 7K107.</title>
        <authorList>
            <person name="Sahin N."/>
            <person name="Saygin H."/>
            <person name="Ay H."/>
        </authorList>
    </citation>
    <scope>NUCLEOTIDE SEQUENCE [LARGE SCALE GENOMIC DNA]</scope>
    <source>
        <strain evidence="4 5">7K107</strain>
    </source>
</reference>
<gene>
    <name evidence="4" type="ORF">C1I98_31450</name>
</gene>
<dbReference type="InterPro" id="IPR050109">
    <property type="entry name" value="HTH-type_TetR-like_transc_reg"/>
</dbReference>
<dbReference type="Gene3D" id="1.10.10.60">
    <property type="entry name" value="Homeodomain-like"/>
    <property type="match status" value="1"/>
</dbReference>
<feature type="DNA-binding region" description="H-T-H motif" evidence="2">
    <location>
        <begin position="60"/>
        <end position="79"/>
    </location>
</feature>
<dbReference type="InterPro" id="IPR041678">
    <property type="entry name" value="TetR_C_16"/>
</dbReference>
<dbReference type="PROSITE" id="PS50977">
    <property type="entry name" value="HTH_TETR_2"/>
    <property type="match status" value="1"/>
</dbReference>
<proteinExistence type="predicted"/>
<accession>A0A2W2FNT1</accession>
<keyword evidence="1 2" id="KW-0238">DNA-binding</keyword>
<dbReference type="InterPro" id="IPR001647">
    <property type="entry name" value="HTH_TetR"/>
</dbReference>
<dbReference type="Gene3D" id="1.10.357.10">
    <property type="entry name" value="Tetracycline Repressor, domain 2"/>
    <property type="match status" value="1"/>
</dbReference>
<dbReference type="PANTHER" id="PTHR30055">
    <property type="entry name" value="HTH-TYPE TRANSCRIPTIONAL REGULATOR RUTR"/>
    <property type="match status" value="1"/>
</dbReference>
<name>A0A2W2FNT1_9ACTN</name>
<dbReference type="GO" id="GO:0000976">
    <property type="term" value="F:transcription cis-regulatory region binding"/>
    <property type="evidence" value="ECO:0007669"/>
    <property type="project" value="TreeGrafter"/>
</dbReference>
<keyword evidence="5" id="KW-1185">Reference proteome</keyword>
<dbReference type="InterPro" id="IPR036271">
    <property type="entry name" value="Tet_transcr_reg_TetR-rel_C_sf"/>
</dbReference>
<evidence type="ECO:0000259" key="3">
    <source>
        <dbReference type="PROSITE" id="PS50977"/>
    </source>
</evidence>
<dbReference type="GO" id="GO:0003700">
    <property type="term" value="F:DNA-binding transcription factor activity"/>
    <property type="evidence" value="ECO:0007669"/>
    <property type="project" value="TreeGrafter"/>
</dbReference>
<evidence type="ECO:0000256" key="2">
    <source>
        <dbReference type="PROSITE-ProRule" id="PRU00335"/>
    </source>
</evidence>
<dbReference type="SUPFAM" id="SSF48498">
    <property type="entry name" value="Tetracyclin repressor-like, C-terminal domain"/>
    <property type="match status" value="1"/>
</dbReference>
<dbReference type="Proteomes" id="UP000248544">
    <property type="component" value="Unassembled WGS sequence"/>
</dbReference>
<dbReference type="PROSITE" id="PS01081">
    <property type="entry name" value="HTH_TETR_1"/>
    <property type="match status" value="1"/>
</dbReference>
<evidence type="ECO:0000313" key="4">
    <source>
        <dbReference type="EMBL" id="PZG30105.1"/>
    </source>
</evidence>
<dbReference type="InterPro" id="IPR009057">
    <property type="entry name" value="Homeodomain-like_sf"/>
</dbReference>
<dbReference type="PANTHER" id="PTHR30055:SF235">
    <property type="entry name" value="TRANSCRIPTIONAL REGULATORY PROTEIN"/>
    <property type="match status" value="1"/>
</dbReference>
<evidence type="ECO:0000256" key="1">
    <source>
        <dbReference type="ARBA" id="ARBA00023125"/>
    </source>
</evidence>
<dbReference type="SUPFAM" id="SSF46689">
    <property type="entry name" value="Homeodomain-like"/>
    <property type="match status" value="1"/>
</dbReference>
<dbReference type="AlphaFoldDB" id="A0A2W2FNT1"/>